<dbReference type="STRING" id="1423812.FD20_GL000967"/>
<proteinExistence type="inferred from homology"/>
<gene>
    <name evidence="4" type="ORF">FD20_GL000967</name>
</gene>
<protein>
    <recommendedName>
        <fullName evidence="6">YigZ family protein</fullName>
    </recommendedName>
</protein>
<evidence type="ECO:0000259" key="3">
    <source>
        <dbReference type="Pfam" id="PF09186"/>
    </source>
</evidence>
<dbReference type="Pfam" id="PF01205">
    <property type="entry name" value="Impact_N"/>
    <property type="match status" value="1"/>
</dbReference>
<feature type="domain" description="Impact N-terminal" evidence="2">
    <location>
        <begin position="19"/>
        <end position="124"/>
    </location>
</feature>
<name>A0A0R1Q391_9LACO</name>
<dbReference type="InterPro" id="IPR035647">
    <property type="entry name" value="EFG_III/V"/>
</dbReference>
<comment type="caution">
    <text evidence="4">The sequence shown here is derived from an EMBL/GenBank/DDBJ whole genome shotgun (WGS) entry which is preliminary data.</text>
</comment>
<keyword evidence="5" id="KW-1185">Reference proteome</keyword>
<evidence type="ECO:0000313" key="4">
    <source>
        <dbReference type="EMBL" id="KRL38892.1"/>
    </source>
</evidence>
<dbReference type="SUPFAM" id="SSF54980">
    <property type="entry name" value="EF-G C-terminal domain-like"/>
    <property type="match status" value="1"/>
</dbReference>
<dbReference type="PATRIC" id="fig|1423812.3.peg.1032"/>
<dbReference type="InterPro" id="IPR020568">
    <property type="entry name" value="Ribosomal_Su5_D2-typ_SF"/>
</dbReference>
<dbReference type="Pfam" id="PF09186">
    <property type="entry name" value="DUF1949"/>
    <property type="match status" value="1"/>
</dbReference>
<dbReference type="Gene3D" id="3.30.70.240">
    <property type="match status" value="1"/>
</dbReference>
<dbReference type="RefSeq" id="WP_057735840.1">
    <property type="nucleotide sequence ID" value="NZ_AZEG01000002.1"/>
</dbReference>
<sequence length="216" mass="24248">MINSYLTIKETGHVKIEIKKSDFICSIARTETEDEAQSFLAAIKMQYPKANHNCFAYVIGAHNQIQRESDNGEPSGTAGVPILEVLKKNELRDVTAVVTRFFGGIKLGTGGLIRAYTQAVSTAIVNIGVVKCVLQKVLYITISYSQHNRLRNFLEKNNITLLNTEFTEIITEQITVNIDELAAFKEKVINLLNAQVKFKEGPEQYVEIIHHLHSQN</sequence>
<comment type="similarity">
    <text evidence="1">Belongs to the IMPACT family.</text>
</comment>
<dbReference type="PROSITE" id="PS00910">
    <property type="entry name" value="UPF0029"/>
    <property type="match status" value="1"/>
</dbReference>
<evidence type="ECO:0000256" key="1">
    <source>
        <dbReference type="ARBA" id="ARBA00007665"/>
    </source>
</evidence>
<dbReference type="Proteomes" id="UP000051155">
    <property type="component" value="Unassembled WGS sequence"/>
</dbReference>
<feature type="domain" description="UPF0029" evidence="3">
    <location>
        <begin position="140"/>
        <end position="195"/>
    </location>
</feature>
<dbReference type="InterPro" id="IPR023582">
    <property type="entry name" value="Impact"/>
</dbReference>
<dbReference type="OrthoDB" id="9813771at2"/>
<dbReference type="PANTHER" id="PTHR16301">
    <property type="entry name" value="IMPACT-RELATED"/>
    <property type="match status" value="1"/>
</dbReference>
<dbReference type="SUPFAM" id="SSF54211">
    <property type="entry name" value="Ribosomal protein S5 domain 2-like"/>
    <property type="match status" value="1"/>
</dbReference>
<reference evidence="4 5" key="1">
    <citation type="journal article" date="2015" name="Genome Announc.">
        <title>Expanding the biotechnology potential of lactobacilli through comparative genomics of 213 strains and associated genera.</title>
        <authorList>
            <person name="Sun Z."/>
            <person name="Harris H.M."/>
            <person name="McCann A."/>
            <person name="Guo C."/>
            <person name="Argimon S."/>
            <person name="Zhang W."/>
            <person name="Yang X."/>
            <person name="Jeffery I.B."/>
            <person name="Cooney J.C."/>
            <person name="Kagawa T.F."/>
            <person name="Liu W."/>
            <person name="Song Y."/>
            <person name="Salvetti E."/>
            <person name="Wrobel A."/>
            <person name="Rasinkangas P."/>
            <person name="Parkhill J."/>
            <person name="Rea M.C."/>
            <person name="O'Sullivan O."/>
            <person name="Ritari J."/>
            <person name="Douillard F.P."/>
            <person name="Paul Ross R."/>
            <person name="Yang R."/>
            <person name="Briner A.E."/>
            <person name="Felis G.E."/>
            <person name="de Vos W.M."/>
            <person name="Barrangou R."/>
            <person name="Klaenhammer T.R."/>
            <person name="Caufield P.W."/>
            <person name="Cui Y."/>
            <person name="Zhang H."/>
            <person name="O'Toole P.W."/>
        </authorList>
    </citation>
    <scope>NUCLEOTIDE SEQUENCE [LARGE SCALE GENOMIC DNA]</scope>
    <source>
        <strain evidence="4 5">DSM 19971</strain>
    </source>
</reference>
<dbReference type="AlphaFoldDB" id="A0A0R1Q391"/>
<dbReference type="EMBL" id="AZEG01000002">
    <property type="protein sequence ID" value="KRL38892.1"/>
    <property type="molecule type" value="Genomic_DNA"/>
</dbReference>
<evidence type="ECO:0000259" key="2">
    <source>
        <dbReference type="Pfam" id="PF01205"/>
    </source>
</evidence>
<dbReference type="GO" id="GO:0006446">
    <property type="term" value="P:regulation of translational initiation"/>
    <property type="evidence" value="ECO:0007669"/>
    <property type="project" value="TreeGrafter"/>
</dbReference>
<organism evidence="4 5">
    <name type="scientific">Liquorilactobacillus uvarum DSM 19971</name>
    <dbReference type="NCBI Taxonomy" id="1423812"/>
    <lineage>
        <taxon>Bacteria</taxon>
        <taxon>Bacillati</taxon>
        <taxon>Bacillota</taxon>
        <taxon>Bacilli</taxon>
        <taxon>Lactobacillales</taxon>
        <taxon>Lactobacillaceae</taxon>
        <taxon>Liquorilactobacillus</taxon>
    </lineage>
</organism>
<dbReference type="Gene3D" id="3.30.230.30">
    <property type="entry name" value="Impact, N-terminal domain"/>
    <property type="match status" value="1"/>
</dbReference>
<dbReference type="InterPro" id="IPR015796">
    <property type="entry name" value="Impact_YigZ-like"/>
</dbReference>
<evidence type="ECO:0008006" key="6">
    <source>
        <dbReference type="Google" id="ProtNLM"/>
    </source>
</evidence>
<dbReference type="PANTHER" id="PTHR16301:SF20">
    <property type="entry name" value="IMPACT FAMILY MEMBER YIGZ"/>
    <property type="match status" value="1"/>
</dbReference>
<dbReference type="InterPro" id="IPR020569">
    <property type="entry name" value="UPF0029_Impact_CS"/>
</dbReference>
<dbReference type="InterPro" id="IPR001498">
    <property type="entry name" value="Impact_N"/>
</dbReference>
<dbReference type="NCBIfam" id="TIGR00257">
    <property type="entry name" value="IMPACT_YIGZ"/>
    <property type="match status" value="1"/>
</dbReference>
<evidence type="ECO:0000313" key="5">
    <source>
        <dbReference type="Proteomes" id="UP000051155"/>
    </source>
</evidence>
<dbReference type="InterPro" id="IPR036956">
    <property type="entry name" value="Impact_N_sf"/>
</dbReference>
<dbReference type="InterPro" id="IPR015269">
    <property type="entry name" value="UPF0029_Impact_C"/>
</dbReference>
<accession>A0A0R1Q391</accession>
<dbReference type="GO" id="GO:0005737">
    <property type="term" value="C:cytoplasm"/>
    <property type="evidence" value="ECO:0007669"/>
    <property type="project" value="TreeGrafter"/>
</dbReference>